<proteinExistence type="predicted"/>
<keyword evidence="2" id="KW-1185">Reference proteome</keyword>
<dbReference type="EMBL" id="REGN01001291">
    <property type="protein sequence ID" value="RNA35731.1"/>
    <property type="molecule type" value="Genomic_DNA"/>
</dbReference>
<name>A0A3M7SIZ1_BRAPC</name>
<sequence length="70" mass="8612">MLLKLQWIYQENEEDQRNQQLREKNKKKLISSQYINLSVVQLKQIKLVTTFKSRQDEEAFDDDIIFFYQL</sequence>
<reference evidence="1 2" key="1">
    <citation type="journal article" date="2018" name="Sci. Rep.">
        <title>Genomic signatures of local adaptation to the degree of environmental predictability in rotifers.</title>
        <authorList>
            <person name="Franch-Gras L."/>
            <person name="Hahn C."/>
            <person name="Garcia-Roger E.M."/>
            <person name="Carmona M.J."/>
            <person name="Serra M."/>
            <person name="Gomez A."/>
        </authorList>
    </citation>
    <scope>NUCLEOTIDE SEQUENCE [LARGE SCALE GENOMIC DNA]</scope>
    <source>
        <strain evidence="1">HYR1</strain>
    </source>
</reference>
<comment type="caution">
    <text evidence="1">The sequence shown here is derived from an EMBL/GenBank/DDBJ whole genome shotgun (WGS) entry which is preliminary data.</text>
</comment>
<organism evidence="1 2">
    <name type="scientific">Brachionus plicatilis</name>
    <name type="common">Marine rotifer</name>
    <name type="synonym">Brachionus muelleri</name>
    <dbReference type="NCBI Taxonomy" id="10195"/>
    <lineage>
        <taxon>Eukaryota</taxon>
        <taxon>Metazoa</taxon>
        <taxon>Spiralia</taxon>
        <taxon>Gnathifera</taxon>
        <taxon>Rotifera</taxon>
        <taxon>Eurotatoria</taxon>
        <taxon>Monogononta</taxon>
        <taxon>Pseudotrocha</taxon>
        <taxon>Ploima</taxon>
        <taxon>Brachionidae</taxon>
        <taxon>Brachionus</taxon>
    </lineage>
</organism>
<accession>A0A3M7SIZ1</accession>
<gene>
    <name evidence="1" type="ORF">BpHYR1_031132</name>
</gene>
<evidence type="ECO:0000313" key="2">
    <source>
        <dbReference type="Proteomes" id="UP000276133"/>
    </source>
</evidence>
<evidence type="ECO:0000313" key="1">
    <source>
        <dbReference type="EMBL" id="RNA35731.1"/>
    </source>
</evidence>
<dbReference type="AlphaFoldDB" id="A0A3M7SIZ1"/>
<protein>
    <submittedName>
        <fullName evidence="1">Uncharacterized protein</fullName>
    </submittedName>
</protein>
<dbReference type="Proteomes" id="UP000276133">
    <property type="component" value="Unassembled WGS sequence"/>
</dbReference>